<organism evidence="2 3">
    <name type="scientific">Citricoccus parietis</name>
    <dbReference type="NCBI Taxonomy" id="592307"/>
    <lineage>
        <taxon>Bacteria</taxon>
        <taxon>Bacillati</taxon>
        <taxon>Actinomycetota</taxon>
        <taxon>Actinomycetes</taxon>
        <taxon>Micrococcales</taxon>
        <taxon>Micrococcaceae</taxon>
        <taxon>Citricoccus</taxon>
    </lineage>
</organism>
<evidence type="ECO:0000313" key="2">
    <source>
        <dbReference type="EMBL" id="MFB9075607.1"/>
    </source>
</evidence>
<gene>
    <name evidence="2" type="ORF">ACFFX0_32370</name>
</gene>
<evidence type="ECO:0000256" key="1">
    <source>
        <dbReference type="SAM" id="MobiDB-lite"/>
    </source>
</evidence>
<reference evidence="2 3" key="1">
    <citation type="submission" date="2024-09" db="EMBL/GenBank/DDBJ databases">
        <authorList>
            <person name="Sun Q."/>
            <person name="Mori K."/>
        </authorList>
    </citation>
    <scope>NUCLEOTIDE SEQUENCE [LARGE SCALE GENOMIC DNA]</scope>
    <source>
        <strain evidence="2 3">CCM 7609</strain>
    </source>
</reference>
<comment type="caution">
    <text evidence="2">The sequence shown here is derived from an EMBL/GenBank/DDBJ whole genome shotgun (WGS) entry which is preliminary data.</text>
</comment>
<sequence length="49" mass="4997">MAVTVPQQVGAPSALIGRPGIRQSHPVTHPADSSQIAPSVDFHGAELPA</sequence>
<dbReference type="Proteomes" id="UP001589575">
    <property type="component" value="Unassembled WGS sequence"/>
</dbReference>
<name>A0ABV5G9K1_9MICC</name>
<protein>
    <submittedName>
        <fullName evidence="2">Uncharacterized protein</fullName>
    </submittedName>
</protein>
<evidence type="ECO:0000313" key="3">
    <source>
        <dbReference type="Proteomes" id="UP001589575"/>
    </source>
</evidence>
<accession>A0ABV5G9K1</accession>
<feature type="region of interest" description="Disordered" evidence="1">
    <location>
        <begin position="1"/>
        <end position="49"/>
    </location>
</feature>
<keyword evidence="3" id="KW-1185">Reference proteome</keyword>
<dbReference type="EMBL" id="JBHMFI010000023">
    <property type="protein sequence ID" value="MFB9075607.1"/>
    <property type="molecule type" value="Genomic_DNA"/>
</dbReference>
<proteinExistence type="predicted"/>